<name>A0A098E6G9_9ZZZZ</name>
<protein>
    <recommendedName>
        <fullName evidence="2">Butyrate kinase</fullName>
    </recommendedName>
</protein>
<sequence>MITIGIDAGTSKWAISVLEEYKEKGKTKAKFKFETTIPTKEIKSNTHAVINLINLIENFNADCITLPSGYGLPLKHISELSDDDLFKISLKNKDEKESIGIRKFLYEVKKRNLNGYVIPSVKHLPTVENFKKVNVIDLGTSDKLCSAVYALSLSKNFKAENFILAEIGYGFNAFVKISDGKICDGIGGTIASSGFLAHGRTDSEINRNADKFSGGVLSVIKQKVAPDDFFKNYKKFENGGLAYNYFTEGIIKDISALSDLKISKIYLCGKISGFVEGEIKEGLEIKFGRIFVTKNIEKNVKGANWSSASRGAAILANGINKGKFKNLTDRMEIKDAAGDIFDYVFI</sequence>
<reference evidence="1" key="1">
    <citation type="submission" date="2014-09" db="EMBL/GenBank/DDBJ databases">
        <authorList>
            <person name="Probst J Alexander"/>
        </authorList>
    </citation>
    <scope>NUCLEOTIDE SEQUENCE</scope>
</reference>
<accession>A0A098E6G9</accession>
<proteinExistence type="predicted"/>
<gene>
    <name evidence="1" type="ORF">MSIBF_A1520002</name>
</gene>
<organism evidence="1">
    <name type="scientific">groundwater metagenome</name>
    <dbReference type="NCBI Taxonomy" id="717931"/>
    <lineage>
        <taxon>unclassified sequences</taxon>
        <taxon>metagenomes</taxon>
        <taxon>ecological metagenomes</taxon>
    </lineage>
</organism>
<dbReference type="InterPro" id="IPR009927">
    <property type="entry name" value="DUF1464"/>
</dbReference>
<dbReference type="AlphaFoldDB" id="A0A098E6G9"/>
<evidence type="ECO:0008006" key="2">
    <source>
        <dbReference type="Google" id="ProtNLM"/>
    </source>
</evidence>
<dbReference type="Pfam" id="PF07318">
    <property type="entry name" value="DUF1464"/>
    <property type="match status" value="1"/>
</dbReference>
<evidence type="ECO:0000313" key="1">
    <source>
        <dbReference type="EMBL" id="CEG11553.1"/>
    </source>
</evidence>
<dbReference type="EMBL" id="CCXY01000060">
    <property type="protein sequence ID" value="CEG11553.1"/>
    <property type="molecule type" value="Genomic_DNA"/>
</dbReference>